<dbReference type="RefSeq" id="WP_090070859.1">
    <property type="nucleotide sequence ID" value="NZ_FOVR01000003.1"/>
</dbReference>
<gene>
    <name evidence="1" type="ORF">SAMN04488056_103234</name>
</gene>
<dbReference type="EMBL" id="FOVR01000003">
    <property type="protein sequence ID" value="SFO12145.1"/>
    <property type="molecule type" value="Genomic_DNA"/>
</dbReference>
<protein>
    <submittedName>
        <fullName evidence="1">Uncharacterized protein</fullName>
    </submittedName>
</protein>
<dbReference type="OrthoDB" id="8450728at2"/>
<reference evidence="1 2" key="1">
    <citation type="submission" date="2016-10" db="EMBL/GenBank/DDBJ databases">
        <authorList>
            <person name="de Groot N.N."/>
        </authorList>
    </citation>
    <scope>NUCLEOTIDE SEQUENCE [LARGE SCALE GENOMIC DNA]</scope>
    <source>
        <strain evidence="1 2">CGMCC 1.9157</strain>
    </source>
</reference>
<organism evidence="1 2">
    <name type="scientific">Cohaesibacter marisflavi</name>
    <dbReference type="NCBI Taxonomy" id="655353"/>
    <lineage>
        <taxon>Bacteria</taxon>
        <taxon>Pseudomonadati</taxon>
        <taxon>Pseudomonadota</taxon>
        <taxon>Alphaproteobacteria</taxon>
        <taxon>Hyphomicrobiales</taxon>
        <taxon>Cohaesibacteraceae</taxon>
    </lineage>
</organism>
<keyword evidence="2" id="KW-1185">Reference proteome</keyword>
<dbReference type="AlphaFoldDB" id="A0A1I5EKW1"/>
<name>A0A1I5EKW1_9HYPH</name>
<sequence length="114" mass="12509">MFEAIDQSYDFPVNHASNLSKEADSQTGNPTTKAASAETIAVLKAGFRARIMSFREAYDLGARSGLSLSSLKNRTEQCAHLISAGLGYAVDETVFATLVYHYPELAQGYYRAHR</sequence>
<proteinExistence type="predicted"/>
<evidence type="ECO:0000313" key="2">
    <source>
        <dbReference type="Proteomes" id="UP000199236"/>
    </source>
</evidence>
<accession>A0A1I5EKW1</accession>
<dbReference type="Proteomes" id="UP000199236">
    <property type="component" value="Unassembled WGS sequence"/>
</dbReference>
<evidence type="ECO:0000313" key="1">
    <source>
        <dbReference type="EMBL" id="SFO12145.1"/>
    </source>
</evidence>